<keyword evidence="5" id="KW-0238">DNA-binding</keyword>
<evidence type="ECO:0000256" key="5">
    <source>
        <dbReference type="ARBA" id="ARBA00023125"/>
    </source>
</evidence>
<dbReference type="InterPro" id="IPR036388">
    <property type="entry name" value="WH-like_DNA-bd_sf"/>
</dbReference>
<evidence type="ECO:0000256" key="2">
    <source>
        <dbReference type="ARBA" id="ARBA00022458"/>
    </source>
</evidence>
<dbReference type="Gene3D" id="3.40.190.10">
    <property type="entry name" value="Periplasmic binding protein-like II"/>
    <property type="match status" value="2"/>
</dbReference>
<dbReference type="GO" id="GO:0003700">
    <property type="term" value="F:DNA-binding transcription factor activity"/>
    <property type="evidence" value="ECO:0007669"/>
    <property type="project" value="InterPro"/>
</dbReference>
<dbReference type="GO" id="GO:0003677">
    <property type="term" value="F:DNA binding"/>
    <property type="evidence" value="ECO:0007669"/>
    <property type="project" value="UniProtKB-KW"/>
</dbReference>
<evidence type="ECO:0000313" key="10">
    <source>
        <dbReference type="Proteomes" id="UP000320653"/>
    </source>
</evidence>
<evidence type="ECO:0000313" key="9">
    <source>
        <dbReference type="EMBL" id="TWF59307.1"/>
    </source>
</evidence>
<keyword evidence="4" id="KW-0805">Transcription regulation</keyword>
<organism evidence="9 10">
    <name type="scientific">Neorhizobium alkalisoli</name>
    <dbReference type="NCBI Taxonomy" id="528178"/>
    <lineage>
        <taxon>Bacteria</taxon>
        <taxon>Pseudomonadati</taxon>
        <taxon>Pseudomonadota</taxon>
        <taxon>Alphaproteobacteria</taxon>
        <taxon>Hyphomicrobiales</taxon>
        <taxon>Rhizobiaceae</taxon>
        <taxon>Rhizobium/Agrobacterium group</taxon>
        <taxon>Neorhizobium</taxon>
    </lineage>
</organism>
<dbReference type="AlphaFoldDB" id="A0A561R9M7"/>
<keyword evidence="6" id="KW-0010">Activator</keyword>
<dbReference type="PRINTS" id="PR00039">
    <property type="entry name" value="HTHLYSR"/>
</dbReference>
<evidence type="ECO:0000256" key="6">
    <source>
        <dbReference type="ARBA" id="ARBA00023159"/>
    </source>
</evidence>
<reference evidence="9 10" key="1">
    <citation type="submission" date="2019-06" db="EMBL/GenBank/DDBJ databases">
        <title>Sorghum-associated microbial communities from plants grown in Nebraska, USA.</title>
        <authorList>
            <person name="Schachtman D."/>
        </authorList>
    </citation>
    <scope>NUCLEOTIDE SEQUENCE [LARGE SCALE GENOMIC DNA]</scope>
    <source>
        <strain evidence="9 10">1225</strain>
    </source>
</reference>
<dbReference type="InterPro" id="IPR036390">
    <property type="entry name" value="WH_DNA-bd_sf"/>
</dbReference>
<dbReference type="InterPro" id="IPR005119">
    <property type="entry name" value="LysR_subst-bd"/>
</dbReference>
<comment type="similarity">
    <text evidence="1">Belongs to the LysR transcriptional regulatory family.</text>
</comment>
<accession>A0A561R9M7</accession>
<dbReference type="Proteomes" id="UP000320653">
    <property type="component" value="Unassembled WGS sequence"/>
</dbReference>
<dbReference type="PANTHER" id="PTHR30118">
    <property type="entry name" value="HTH-TYPE TRANSCRIPTIONAL REGULATOR LEUO-RELATED"/>
    <property type="match status" value="1"/>
</dbReference>
<sequence length="311" mass="33664">MHIPNINSIDLNLLKVFDAVYREGNVAAAARRMGMSQPAASHALARLRHALGDDLFVRSARGMLPTARAEQVAGPIRQALGYLELGLQSHVFDPATSTHRFSVALDNCSAIALTARILSGVSQAAPGVSIHLRPSGTIDVDGMMDASELDLFIGRPGESRERFCSQVVSSDPFVVVHPGHSNSLDGVMSVEELVSTPHLQLSSTGDDTSFLDAWLEKQGLKRTVQHSVPLLGYTSELRQKDLLVVMRRPIAEVISGDGGLSIRQLPFASPLVDTCLRWHRRVDTNPAHVWLREMIGSIVARVGTAKDSSLA</sequence>
<feature type="domain" description="HTH lysR-type" evidence="8">
    <location>
        <begin position="9"/>
        <end position="66"/>
    </location>
</feature>
<gene>
    <name evidence="9" type="ORF">FHW37_1011113</name>
</gene>
<dbReference type="PANTHER" id="PTHR30118:SF6">
    <property type="entry name" value="HTH-TYPE TRANSCRIPTIONAL REGULATOR LEUO"/>
    <property type="match status" value="1"/>
</dbReference>
<keyword evidence="7" id="KW-0804">Transcription</keyword>
<keyword evidence="10" id="KW-1185">Reference proteome</keyword>
<dbReference type="RefSeq" id="WP_145633556.1">
    <property type="nucleotide sequence ID" value="NZ_VIWP01000001.1"/>
</dbReference>
<name>A0A561R9M7_9HYPH</name>
<dbReference type="Gene3D" id="1.10.10.10">
    <property type="entry name" value="Winged helix-like DNA-binding domain superfamily/Winged helix DNA-binding domain"/>
    <property type="match status" value="1"/>
</dbReference>
<evidence type="ECO:0000256" key="7">
    <source>
        <dbReference type="ARBA" id="ARBA00023163"/>
    </source>
</evidence>
<dbReference type="EMBL" id="VIWP01000001">
    <property type="protein sequence ID" value="TWF59307.1"/>
    <property type="molecule type" value="Genomic_DNA"/>
</dbReference>
<dbReference type="PROSITE" id="PS50931">
    <property type="entry name" value="HTH_LYSR"/>
    <property type="match status" value="1"/>
</dbReference>
<comment type="caution">
    <text evidence="9">The sequence shown here is derived from an EMBL/GenBank/DDBJ whole genome shotgun (WGS) entry which is preliminary data.</text>
</comment>
<evidence type="ECO:0000256" key="3">
    <source>
        <dbReference type="ARBA" id="ARBA00022491"/>
    </source>
</evidence>
<evidence type="ECO:0000256" key="4">
    <source>
        <dbReference type="ARBA" id="ARBA00023015"/>
    </source>
</evidence>
<keyword evidence="3" id="KW-0678">Repressor</keyword>
<protein>
    <submittedName>
        <fullName evidence="9">LysR family transcriptional regulator</fullName>
    </submittedName>
</protein>
<dbReference type="SUPFAM" id="SSF53850">
    <property type="entry name" value="Periplasmic binding protein-like II"/>
    <property type="match status" value="1"/>
</dbReference>
<keyword evidence="2" id="KW-0536">Nodulation</keyword>
<dbReference type="InterPro" id="IPR050389">
    <property type="entry name" value="LysR-type_TF"/>
</dbReference>
<dbReference type="CDD" id="cd08417">
    <property type="entry name" value="PBP2_Nitroaromatics_like"/>
    <property type="match status" value="1"/>
</dbReference>
<dbReference type="InterPro" id="IPR000847">
    <property type="entry name" value="LysR_HTH_N"/>
</dbReference>
<evidence type="ECO:0000259" key="8">
    <source>
        <dbReference type="PROSITE" id="PS50931"/>
    </source>
</evidence>
<dbReference type="OrthoDB" id="8455878at2"/>
<evidence type="ECO:0000256" key="1">
    <source>
        <dbReference type="ARBA" id="ARBA00009437"/>
    </source>
</evidence>
<dbReference type="Pfam" id="PF03466">
    <property type="entry name" value="LysR_substrate"/>
    <property type="match status" value="1"/>
</dbReference>
<dbReference type="Pfam" id="PF00126">
    <property type="entry name" value="HTH_1"/>
    <property type="match status" value="1"/>
</dbReference>
<dbReference type="SUPFAM" id="SSF46785">
    <property type="entry name" value="Winged helix' DNA-binding domain"/>
    <property type="match status" value="1"/>
</dbReference>
<proteinExistence type="inferred from homology"/>
<dbReference type="InterPro" id="IPR037402">
    <property type="entry name" value="YidZ_PBP2"/>
</dbReference>